<proteinExistence type="predicted"/>
<keyword evidence="1" id="KW-0472">Membrane</keyword>
<comment type="caution">
    <text evidence="2">The sequence shown here is derived from an EMBL/GenBank/DDBJ whole genome shotgun (WGS) entry which is preliminary data.</text>
</comment>
<keyword evidence="3" id="KW-1185">Reference proteome</keyword>
<keyword evidence="1" id="KW-1133">Transmembrane helix</keyword>
<organism evidence="2 3">
    <name type="scientific">Castanea mollissima</name>
    <name type="common">Chinese chestnut</name>
    <dbReference type="NCBI Taxonomy" id="60419"/>
    <lineage>
        <taxon>Eukaryota</taxon>
        <taxon>Viridiplantae</taxon>
        <taxon>Streptophyta</taxon>
        <taxon>Embryophyta</taxon>
        <taxon>Tracheophyta</taxon>
        <taxon>Spermatophyta</taxon>
        <taxon>Magnoliopsida</taxon>
        <taxon>eudicotyledons</taxon>
        <taxon>Gunneridae</taxon>
        <taxon>Pentapetalae</taxon>
        <taxon>rosids</taxon>
        <taxon>fabids</taxon>
        <taxon>Fagales</taxon>
        <taxon>Fagaceae</taxon>
        <taxon>Castanea</taxon>
    </lineage>
</organism>
<name>A0A8J4RJX9_9ROSI</name>
<evidence type="ECO:0000256" key="1">
    <source>
        <dbReference type="SAM" id="Phobius"/>
    </source>
</evidence>
<feature type="transmembrane region" description="Helical" evidence="1">
    <location>
        <begin position="6"/>
        <end position="26"/>
    </location>
</feature>
<accession>A0A8J4RJX9</accession>
<keyword evidence="1" id="KW-0812">Transmembrane</keyword>
<dbReference type="Proteomes" id="UP000737018">
    <property type="component" value="Unassembled WGS sequence"/>
</dbReference>
<dbReference type="AlphaFoldDB" id="A0A8J4RJX9"/>
<gene>
    <name evidence="2" type="ORF">CMV_001990</name>
</gene>
<reference evidence="2" key="1">
    <citation type="submission" date="2020-03" db="EMBL/GenBank/DDBJ databases">
        <title>Castanea mollissima Vanexum genome sequencing.</title>
        <authorList>
            <person name="Staton M."/>
        </authorList>
    </citation>
    <scope>NUCLEOTIDE SEQUENCE</scope>
    <source>
        <tissue evidence="2">Leaf</tissue>
    </source>
</reference>
<evidence type="ECO:0000313" key="2">
    <source>
        <dbReference type="EMBL" id="KAF3974691.1"/>
    </source>
</evidence>
<protein>
    <submittedName>
        <fullName evidence="2">Uncharacterized protein</fullName>
    </submittedName>
</protein>
<sequence length="90" mass="10280">MAFRLLYYIGLAVVVANLADLTFSWCERKVKEIKSGKGKDAAALNEIDTIHRIIHMKGKAAKRMTVLELAKELRYYEVTEGIWSELLYSS</sequence>
<evidence type="ECO:0000313" key="3">
    <source>
        <dbReference type="Proteomes" id="UP000737018"/>
    </source>
</evidence>
<dbReference type="EMBL" id="JRKL02000135">
    <property type="protein sequence ID" value="KAF3974691.1"/>
    <property type="molecule type" value="Genomic_DNA"/>
</dbReference>